<evidence type="ECO:0000313" key="8">
    <source>
        <dbReference type="EMBL" id="PNF29052.1"/>
    </source>
</evidence>
<keyword evidence="6" id="KW-0131">Cell cycle</keyword>
<dbReference type="InterPro" id="IPR016901">
    <property type="entry name" value="APC10/Doc1"/>
</dbReference>
<dbReference type="GO" id="GO:0031145">
    <property type="term" value="P:anaphase-promoting complex-dependent catabolic process"/>
    <property type="evidence" value="ECO:0007669"/>
    <property type="project" value="InterPro"/>
</dbReference>
<comment type="similarity">
    <text evidence="1">Belongs to the APC10 family.</text>
</comment>
<dbReference type="SMART" id="SM01337">
    <property type="entry name" value="APC10"/>
    <property type="match status" value="1"/>
</dbReference>
<dbReference type="Proteomes" id="UP000235965">
    <property type="component" value="Unassembled WGS sequence"/>
</dbReference>
<dbReference type="OrthoDB" id="24948at2759"/>
<dbReference type="Pfam" id="PF03256">
    <property type="entry name" value="ANAPC10"/>
    <property type="match status" value="2"/>
</dbReference>
<reference evidence="8 9" key="1">
    <citation type="submission" date="2017-12" db="EMBL/GenBank/DDBJ databases">
        <title>Hemimetabolous genomes reveal molecular basis of termite eusociality.</title>
        <authorList>
            <person name="Harrison M.C."/>
            <person name="Jongepier E."/>
            <person name="Robertson H.M."/>
            <person name="Arning N."/>
            <person name="Bitard-Feildel T."/>
            <person name="Chao H."/>
            <person name="Childers C.P."/>
            <person name="Dinh H."/>
            <person name="Doddapaneni H."/>
            <person name="Dugan S."/>
            <person name="Gowin J."/>
            <person name="Greiner C."/>
            <person name="Han Y."/>
            <person name="Hu H."/>
            <person name="Hughes D.S.T."/>
            <person name="Huylmans A.-K."/>
            <person name="Kemena C."/>
            <person name="Kremer L.P.M."/>
            <person name="Lee S.L."/>
            <person name="Lopez-Ezquerra A."/>
            <person name="Mallet L."/>
            <person name="Monroy-Kuhn J.M."/>
            <person name="Moser A."/>
            <person name="Murali S.C."/>
            <person name="Muzny D.M."/>
            <person name="Otani S."/>
            <person name="Piulachs M.-D."/>
            <person name="Poelchau M."/>
            <person name="Qu J."/>
            <person name="Schaub F."/>
            <person name="Wada-Katsumata A."/>
            <person name="Worley K.C."/>
            <person name="Xie Q."/>
            <person name="Ylla G."/>
            <person name="Poulsen M."/>
            <person name="Gibbs R.A."/>
            <person name="Schal C."/>
            <person name="Richards S."/>
            <person name="Belles X."/>
            <person name="Korb J."/>
            <person name="Bornberg-Bauer E."/>
        </authorList>
    </citation>
    <scope>NUCLEOTIDE SEQUENCE [LARGE SCALE GENOMIC DNA]</scope>
    <source>
        <tissue evidence="8">Whole body</tissue>
    </source>
</reference>
<keyword evidence="9" id="KW-1185">Reference proteome</keyword>
<dbReference type="InterPro" id="IPR008979">
    <property type="entry name" value="Galactose-bd-like_sf"/>
</dbReference>
<keyword evidence="3" id="KW-0132">Cell division</keyword>
<feature type="domain" description="DOC" evidence="7">
    <location>
        <begin position="77"/>
        <end position="263"/>
    </location>
</feature>
<evidence type="ECO:0000313" key="9">
    <source>
        <dbReference type="Proteomes" id="UP000235965"/>
    </source>
</evidence>
<dbReference type="Gene3D" id="2.60.120.260">
    <property type="entry name" value="Galactose-binding domain-like"/>
    <property type="match status" value="1"/>
</dbReference>
<dbReference type="PANTHER" id="PTHR12936:SF0">
    <property type="entry name" value="ANAPHASE-PROMOTING COMPLEX SUBUNIT 10"/>
    <property type="match status" value="1"/>
</dbReference>
<dbReference type="AlphaFoldDB" id="A0A2J7QKE3"/>
<accession>A0A2J7QKE3</accession>
<evidence type="ECO:0000256" key="4">
    <source>
        <dbReference type="ARBA" id="ARBA00022776"/>
    </source>
</evidence>
<sequence>MMTTKTAVEPVDPVREERTGKVREVGSQAIWSLSSCKPGVWKKLIPTIVDDVERYNISVEEITADVVEIARELEFEVEPEDVTKLLQSHDKTSFDKELLLLDEKRKWFLEMETAPGFGVDQLRDDCMDTYWQSDGQLPHLVNIQFRRKTTVHDICIFTDYKLDESYTPSRHISIRAGTNFNDLQEVEVIDLNEPTGWVLIPIKDIHEKPIRTFMIQIAVISNHQNGRDTHMRQIKIHSPMEFRGIGIEEFGNYVTVACQQYSCIR</sequence>
<keyword evidence="4" id="KW-0498">Mitosis</keyword>
<dbReference type="GO" id="GO:0005680">
    <property type="term" value="C:anaphase-promoting complex"/>
    <property type="evidence" value="ECO:0007669"/>
    <property type="project" value="InterPro"/>
</dbReference>
<dbReference type="InterPro" id="IPR004939">
    <property type="entry name" value="APC_su10/DOC_dom"/>
</dbReference>
<evidence type="ECO:0000256" key="5">
    <source>
        <dbReference type="ARBA" id="ARBA00022786"/>
    </source>
</evidence>
<dbReference type="SUPFAM" id="SSF49785">
    <property type="entry name" value="Galactose-binding domain-like"/>
    <property type="match status" value="1"/>
</dbReference>
<dbReference type="InParanoid" id="A0A2J7QKE3"/>
<dbReference type="FunCoup" id="A0A2J7QKE3">
    <property type="interactions" value="1064"/>
</dbReference>
<dbReference type="PROSITE" id="PS51284">
    <property type="entry name" value="DOC"/>
    <property type="match status" value="1"/>
</dbReference>
<evidence type="ECO:0000256" key="1">
    <source>
        <dbReference type="ARBA" id="ARBA00006762"/>
    </source>
</evidence>
<dbReference type="PIRSF" id="PIRSF028841">
    <property type="entry name" value="APC10_sub"/>
    <property type="match status" value="1"/>
</dbReference>
<dbReference type="CDD" id="cd08366">
    <property type="entry name" value="APC10"/>
    <property type="match status" value="1"/>
</dbReference>
<protein>
    <recommendedName>
        <fullName evidence="2">Anaphase-promoting complex subunit 10</fullName>
    </recommendedName>
</protein>
<keyword evidence="5" id="KW-0833">Ubl conjugation pathway</keyword>
<dbReference type="EMBL" id="NEVH01013265">
    <property type="protein sequence ID" value="PNF29052.1"/>
    <property type="molecule type" value="Genomic_DNA"/>
</dbReference>
<dbReference type="GO" id="GO:0051301">
    <property type="term" value="P:cell division"/>
    <property type="evidence" value="ECO:0007669"/>
    <property type="project" value="UniProtKB-KW"/>
</dbReference>
<proteinExistence type="inferred from homology"/>
<dbReference type="PANTHER" id="PTHR12936">
    <property type="entry name" value="ANAPHASE-PROMOTING COMPLEX 10"/>
    <property type="match status" value="1"/>
</dbReference>
<evidence type="ECO:0000256" key="3">
    <source>
        <dbReference type="ARBA" id="ARBA00022618"/>
    </source>
</evidence>
<dbReference type="GO" id="GO:0070979">
    <property type="term" value="P:protein K11-linked ubiquitination"/>
    <property type="evidence" value="ECO:0007669"/>
    <property type="project" value="TreeGrafter"/>
</dbReference>
<name>A0A2J7QKE3_9NEOP</name>
<dbReference type="STRING" id="105785.A0A2J7QKE3"/>
<comment type="caution">
    <text evidence="8">The sequence shown here is derived from an EMBL/GenBank/DDBJ whole genome shotgun (WGS) entry which is preliminary data.</text>
</comment>
<evidence type="ECO:0000256" key="2">
    <source>
        <dbReference type="ARBA" id="ARBA00013927"/>
    </source>
</evidence>
<evidence type="ECO:0000259" key="7">
    <source>
        <dbReference type="PROSITE" id="PS51284"/>
    </source>
</evidence>
<gene>
    <name evidence="8" type="primary">APC10</name>
    <name evidence="8" type="ORF">B7P43_G14050</name>
</gene>
<organism evidence="8 9">
    <name type="scientific">Cryptotermes secundus</name>
    <dbReference type="NCBI Taxonomy" id="105785"/>
    <lineage>
        <taxon>Eukaryota</taxon>
        <taxon>Metazoa</taxon>
        <taxon>Ecdysozoa</taxon>
        <taxon>Arthropoda</taxon>
        <taxon>Hexapoda</taxon>
        <taxon>Insecta</taxon>
        <taxon>Pterygota</taxon>
        <taxon>Neoptera</taxon>
        <taxon>Polyneoptera</taxon>
        <taxon>Dictyoptera</taxon>
        <taxon>Blattodea</taxon>
        <taxon>Blattoidea</taxon>
        <taxon>Termitoidae</taxon>
        <taxon>Kalotermitidae</taxon>
        <taxon>Cryptotermitinae</taxon>
        <taxon>Cryptotermes</taxon>
    </lineage>
</organism>
<evidence type="ECO:0000256" key="6">
    <source>
        <dbReference type="ARBA" id="ARBA00023306"/>
    </source>
</evidence>